<sequence length="89" mass="10203">MVRHPLLLLHRLHLPYPMFSMGRGYRYIHHLRCWDFSYLIRVALHQNPPASDIPAVDPPPPPPTGRPHRATRPPPCGTRGPIHPRGGRQ</sequence>
<gene>
    <name evidence="2" type="ORF">PIB30_052656</name>
</gene>
<evidence type="ECO:0000313" key="2">
    <source>
        <dbReference type="EMBL" id="MED6221250.1"/>
    </source>
</evidence>
<keyword evidence="3" id="KW-1185">Reference proteome</keyword>
<evidence type="ECO:0000256" key="1">
    <source>
        <dbReference type="SAM" id="MobiDB-lite"/>
    </source>
</evidence>
<name>A0ABU6ZH00_9FABA</name>
<comment type="caution">
    <text evidence="2">The sequence shown here is derived from an EMBL/GenBank/DDBJ whole genome shotgun (WGS) entry which is preliminary data.</text>
</comment>
<feature type="compositionally biased region" description="Pro residues" evidence="1">
    <location>
        <begin position="56"/>
        <end position="65"/>
    </location>
</feature>
<feature type="region of interest" description="Disordered" evidence="1">
    <location>
        <begin position="49"/>
        <end position="89"/>
    </location>
</feature>
<dbReference type="Proteomes" id="UP001341840">
    <property type="component" value="Unassembled WGS sequence"/>
</dbReference>
<organism evidence="2 3">
    <name type="scientific">Stylosanthes scabra</name>
    <dbReference type="NCBI Taxonomy" id="79078"/>
    <lineage>
        <taxon>Eukaryota</taxon>
        <taxon>Viridiplantae</taxon>
        <taxon>Streptophyta</taxon>
        <taxon>Embryophyta</taxon>
        <taxon>Tracheophyta</taxon>
        <taxon>Spermatophyta</taxon>
        <taxon>Magnoliopsida</taxon>
        <taxon>eudicotyledons</taxon>
        <taxon>Gunneridae</taxon>
        <taxon>Pentapetalae</taxon>
        <taxon>rosids</taxon>
        <taxon>fabids</taxon>
        <taxon>Fabales</taxon>
        <taxon>Fabaceae</taxon>
        <taxon>Papilionoideae</taxon>
        <taxon>50 kb inversion clade</taxon>
        <taxon>dalbergioids sensu lato</taxon>
        <taxon>Dalbergieae</taxon>
        <taxon>Pterocarpus clade</taxon>
        <taxon>Stylosanthes</taxon>
    </lineage>
</organism>
<evidence type="ECO:0000313" key="3">
    <source>
        <dbReference type="Proteomes" id="UP001341840"/>
    </source>
</evidence>
<dbReference type="EMBL" id="JASCZI010272244">
    <property type="protein sequence ID" value="MED6221250.1"/>
    <property type="molecule type" value="Genomic_DNA"/>
</dbReference>
<protein>
    <submittedName>
        <fullName evidence="2">Uncharacterized protein</fullName>
    </submittedName>
</protein>
<accession>A0ABU6ZH00</accession>
<reference evidence="2 3" key="1">
    <citation type="journal article" date="2023" name="Plants (Basel)">
        <title>Bridging the Gap: Combining Genomics and Transcriptomics Approaches to Understand Stylosanthes scabra, an Orphan Legume from the Brazilian Caatinga.</title>
        <authorList>
            <person name="Ferreira-Neto J.R.C."/>
            <person name="da Silva M.D."/>
            <person name="Binneck E."/>
            <person name="de Melo N.F."/>
            <person name="da Silva R.H."/>
            <person name="de Melo A.L.T.M."/>
            <person name="Pandolfi V."/>
            <person name="Bustamante F.O."/>
            <person name="Brasileiro-Vidal A.C."/>
            <person name="Benko-Iseppon A.M."/>
        </authorList>
    </citation>
    <scope>NUCLEOTIDE SEQUENCE [LARGE SCALE GENOMIC DNA]</scope>
    <source>
        <tissue evidence="2">Leaves</tissue>
    </source>
</reference>
<proteinExistence type="predicted"/>